<dbReference type="PANTHER" id="PTHR34819">
    <property type="entry name" value="LARGE CYSTEINE-RICH PERIPLASMIC PROTEIN OMCB"/>
    <property type="match status" value="1"/>
</dbReference>
<feature type="non-terminal residue" evidence="1">
    <location>
        <position position="536"/>
    </location>
</feature>
<dbReference type="Proteomes" id="UP000434044">
    <property type="component" value="Unassembled WGS sequence"/>
</dbReference>
<gene>
    <name evidence="1" type="ORF">GJ668_15790</name>
</gene>
<proteinExistence type="predicted"/>
<dbReference type="EMBL" id="WNKT01000043">
    <property type="protein sequence ID" value="MTW22536.1"/>
    <property type="molecule type" value="Genomic_DNA"/>
</dbReference>
<sequence length="536" mass="55668">MLTIRNNSGVAQTGAVAISRLPHEVWNVSGSINVEGNGTCPGVDCGAGEPVSWALGTLEPGEVRQLGLSYLIVRDVADGSLIAQSASVQFDGGVATASSDVLVESAPLQLGLTPLPDPVRIGDMLDYRVSYGNTTGNDVTDGRLRARIPADTTLFWASNDGQQVGDWVEWLIEALPDGGSGSRQYIVQVDGAARLITADATLESDASEKTALAQAVSSVQKTVAVNISLEVGPDPVRPLGRVTQVLTVRNNSGVAQTGAVAISRLPHEVWNVNGSIRVEGNGTCPGVDCGAGEPVSWALGTLEPGEVRQLGLSYLIVRDVADGSLIAQSASVQFDGGVATASSDVLVESAPLQLGLTPLPDPVRIGDMLDYRVSYGNTTGNDVTDGRLRARIPADTTLFWASNDGQQVGDWVEWLIEALPDGGSGSRQYIVQVDGAARLITADATLESDASEKTALAQAVSSVQETVAVNISLEVGPDPVRPLGRVTQVLTVRNNSGVAQTGAVAISRLPHEVWNVNGSIRVEGNGTCPGVDCGAG</sequence>
<dbReference type="OrthoDB" id="9797674at2"/>
<evidence type="ECO:0008006" key="3">
    <source>
        <dbReference type="Google" id="ProtNLM"/>
    </source>
</evidence>
<dbReference type="RefSeq" id="WP_155451094.1">
    <property type="nucleotide sequence ID" value="NZ_WNKT01000043.1"/>
</dbReference>
<evidence type="ECO:0000313" key="2">
    <source>
        <dbReference type="Proteomes" id="UP000434044"/>
    </source>
</evidence>
<dbReference type="AlphaFoldDB" id="A0A6N8EIJ9"/>
<comment type="caution">
    <text evidence="1">The sequence shown here is derived from an EMBL/GenBank/DDBJ whole genome shotgun (WGS) entry which is preliminary data.</text>
</comment>
<protein>
    <recommendedName>
        <fullName evidence="3">DUF11 domain-containing protein</fullName>
    </recommendedName>
</protein>
<accession>A0A6N8EIJ9</accession>
<name>A0A6N8EIJ9_9GAMM</name>
<evidence type="ECO:0000313" key="1">
    <source>
        <dbReference type="EMBL" id="MTW22536.1"/>
    </source>
</evidence>
<organism evidence="1 2">
    <name type="scientific">Allochromatium palmeri</name>
    <dbReference type="NCBI Taxonomy" id="231048"/>
    <lineage>
        <taxon>Bacteria</taxon>
        <taxon>Pseudomonadati</taxon>
        <taxon>Pseudomonadota</taxon>
        <taxon>Gammaproteobacteria</taxon>
        <taxon>Chromatiales</taxon>
        <taxon>Chromatiaceae</taxon>
        <taxon>Allochromatium</taxon>
    </lineage>
</organism>
<reference evidence="1 2" key="1">
    <citation type="submission" date="2019-11" db="EMBL/GenBank/DDBJ databases">
        <title>Whole-genome sequence of the anaerobic purple sulfur bacterium Allochromatium palmeri DSM 15591.</title>
        <authorList>
            <person name="Kyndt J.A."/>
            <person name="Meyer T.E."/>
        </authorList>
    </citation>
    <scope>NUCLEOTIDE SEQUENCE [LARGE SCALE GENOMIC DNA]</scope>
    <source>
        <strain evidence="1 2">DSM 15591</strain>
    </source>
</reference>
<keyword evidence="2" id="KW-1185">Reference proteome</keyword>
<dbReference type="InterPro" id="IPR051172">
    <property type="entry name" value="Chlamydia_OmcB"/>
</dbReference>